<gene>
    <name evidence="1" type="ORF">ACFSDX_20950</name>
</gene>
<keyword evidence="1" id="KW-0378">Hydrolase</keyword>
<dbReference type="PANTHER" id="PTHR31299:SF0">
    <property type="entry name" value="ESTERASE, PUTATIVE (AFU_ORTHOLOGUE AFUA_1G05850)-RELATED"/>
    <property type="match status" value="1"/>
</dbReference>
<reference evidence="2" key="1">
    <citation type="journal article" date="2019" name="Int. J. Syst. Evol. Microbiol.">
        <title>The Global Catalogue of Microorganisms (GCM) 10K type strain sequencing project: providing services to taxonomists for standard genome sequencing and annotation.</title>
        <authorList>
            <consortium name="The Broad Institute Genomics Platform"/>
            <consortium name="The Broad Institute Genome Sequencing Center for Infectious Disease"/>
            <person name="Wu L."/>
            <person name="Ma J."/>
        </authorList>
    </citation>
    <scope>NUCLEOTIDE SEQUENCE [LARGE SCALE GENOMIC DNA]</scope>
    <source>
        <strain evidence="2">CGMCC 1.15795</strain>
    </source>
</reference>
<dbReference type="GO" id="GO:0016787">
    <property type="term" value="F:hydrolase activity"/>
    <property type="evidence" value="ECO:0007669"/>
    <property type="project" value="UniProtKB-KW"/>
</dbReference>
<dbReference type="InterPro" id="IPR007815">
    <property type="entry name" value="Emycin_Estase"/>
</dbReference>
<accession>A0ABW4R0K8</accession>
<dbReference type="CDD" id="cd14728">
    <property type="entry name" value="Ere-like"/>
    <property type="match status" value="1"/>
</dbReference>
<evidence type="ECO:0000313" key="1">
    <source>
        <dbReference type="EMBL" id="MFD1874916.1"/>
    </source>
</evidence>
<dbReference type="PANTHER" id="PTHR31299">
    <property type="entry name" value="ESTERASE, PUTATIVE (AFU_ORTHOLOGUE AFUA_1G05850)-RELATED"/>
    <property type="match status" value="1"/>
</dbReference>
<dbReference type="Gene3D" id="3.40.1660.10">
    <property type="entry name" value="EreA-like (biosynthetic domain)"/>
    <property type="match status" value="1"/>
</dbReference>
<comment type="caution">
    <text evidence="1">The sequence shown here is derived from an EMBL/GenBank/DDBJ whole genome shotgun (WGS) entry which is preliminary data.</text>
</comment>
<keyword evidence="2" id="KW-1185">Reference proteome</keyword>
<dbReference type="Gene3D" id="3.30.1870.10">
    <property type="entry name" value="EreA-like, domain 2"/>
    <property type="match status" value="1"/>
</dbReference>
<dbReference type="PIRSF" id="PIRSF036794">
    <property type="entry name" value="UCP_erythr_ester"/>
    <property type="match status" value="1"/>
</dbReference>
<dbReference type="Pfam" id="PF05139">
    <property type="entry name" value="Erythro_esteras"/>
    <property type="match status" value="1"/>
</dbReference>
<dbReference type="SUPFAM" id="SSF159501">
    <property type="entry name" value="EreA/ChaN-like"/>
    <property type="match status" value="1"/>
</dbReference>
<evidence type="ECO:0000313" key="2">
    <source>
        <dbReference type="Proteomes" id="UP001597197"/>
    </source>
</evidence>
<dbReference type="Gene3D" id="1.20.1440.30">
    <property type="entry name" value="Biosynthetic Protein domain"/>
    <property type="match status" value="1"/>
</dbReference>
<sequence>MRRSPTPNGHPITPASRPAGRWISLLFLLAFSQLRAQTPADIIRLNQQLTPIAAVRAGSGFADLAPLAPVVASARVVGLGECTHGTHEVFQLKHRLLEYLVTQQGFTTLALEVDYGWGEILNDYIQTGAGDSLLVRQAAGFTLWDTTEFWEMVEWMRVYNQQHAAKIRYVGIDMQDPRPNLLRLEHFATQRADTVLQRRVRNLRTAYAASGPASADTRQRLVRLSDDLLQHLQTVAAPAAVQQHGQVLRQWAEQPTDLKRDQVMAANVVWLLGQEPAAKAVLWAHNMHIRRDEYQLRMGQYLSKQFGPAYVAVGFATGHGMASVFNAGGSAQALALTPPVPNSFEAWLDQASAPTYLLNLRSAATTSKWLTKNRKFRNVGESEPPRGAAYQFMWYAPLSSAFDALFYLHETSASHPYRAAHPAR</sequence>
<name>A0ABW4R0K8_9BACT</name>
<protein>
    <submittedName>
        <fullName evidence="1">Erythromycin esterase family protein</fullName>
        <ecNumber evidence="1">3.1.1.-</ecNumber>
    </submittedName>
</protein>
<dbReference type="EC" id="3.1.1.-" evidence="1"/>
<dbReference type="InterPro" id="IPR052036">
    <property type="entry name" value="Hydrolase/PRTase-associated"/>
</dbReference>
<dbReference type="InterPro" id="IPR014622">
    <property type="entry name" value="UCP036794_erythomycin"/>
</dbReference>
<dbReference type="RefSeq" id="WP_382317121.1">
    <property type="nucleotide sequence ID" value="NZ_JBHUFD010000018.1"/>
</dbReference>
<dbReference type="Proteomes" id="UP001597197">
    <property type="component" value="Unassembled WGS sequence"/>
</dbReference>
<organism evidence="1 2">
    <name type="scientific">Hymenobacter bucti</name>
    <dbReference type="NCBI Taxonomy" id="1844114"/>
    <lineage>
        <taxon>Bacteria</taxon>
        <taxon>Pseudomonadati</taxon>
        <taxon>Bacteroidota</taxon>
        <taxon>Cytophagia</taxon>
        <taxon>Cytophagales</taxon>
        <taxon>Hymenobacteraceae</taxon>
        <taxon>Hymenobacter</taxon>
    </lineage>
</organism>
<proteinExistence type="predicted"/>
<dbReference type="EMBL" id="JBHUFD010000018">
    <property type="protein sequence ID" value="MFD1874916.1"/>
    <property type="molecule type" value="Genomic_DNA"/>
</dbReference>